<dbReference type="GO" id="GO:0045489">
    <property type="term" value="P:pectin biosynthetic process"/>
    <property type="evidence" value="ECO:0007669"/>
    <property type="project" value="UniProtKB-UniPathway"/>
</dbReference>
<keyword evidence="3 4" id="KW-0328">Glycosyltransferase</keyword>
<accession>A0A835RCH2</accession>
<organism evidence="6 7">
    <name type="scientific">Vanilla planifolia</name>
    <name type="common">Vanilla</name>
    <dbReference type="NCBI Taxonomy" id="51239"/>
    <lineage>
        <taxon>Eukaryota</taxon>
        <taxon>Viridiplantae</taxon>
        <taxon>Streptophyta</taxon>
        <taxon>Embryophyta</taxon>
        <taxon>Tracheophyta</taxon>
        <taxon>Spermatophyta</taxon>
        <taxon>Magnoliopsida</taxon>
        <taxon>Liliopsida</taxon>
        <taxon>Asparagales</taxon>
        <taxon>Orchidaceae</taxon>
        <taxon>Vanilloideae</taxon>
        <taxon>Vanilleae</taxon>
        <taxon>Vanilla</taxon>
    </lineage>
</organism>
<keyword evidence="3 4" id="KW-0808">Transferase</keyword>
<evidence type="ECO:0000313" key="6">
    <source>
        <dbReference type="EMBL" id="KAG0487873.1"/>
    </source>
</evidence>
<dbReference type="GO" id="GO:0071555">
    <property type="term" value="P:cell wall organization"/>
    <property type="evidence" value="ECO:0007669"/>
    <property type="project" value="UniProtKB-KW"/>
</dbReference>
<proteinExistence type="inferred from homology"/>
<dbReference type="PANTHER" id="PTHR32116:SF12">
    <property type="entry name" value="GALACTURONOSYLTRANSFERASE 7-RELATED"/>
    <property type="match status" value="1"/>
</dbReference>
<evidence type="ECO:0000256" key="1">
    <source>
        <dbReference type="ARBA" id="ARBA00004877"/>
    </source>
</evidence>
<gene>
    <name evidence="6" type="ORF">HPP92_006684</name>
</gene>
<dbReference type="Pfam" id="PF01501">
    <property type="entry name" value="Glyco_transf_8"/>
    <property type="match status" value="1"/>
</dbReference>
<dbReference type="Gene3D" id="3.90.550.10">
    <property type="entry name" value="Spore Coat Polysaccharide Biosynthesis Protein SpsA, Chain A"/>
    <property type="match status" value="1"/>
</dbReference>
<keyword evidence="7" id="KW-1185">Reference proteome</keyword>
<evidence type="ECO:0000313" key="7">
    <source>
        <dbReference type="Proteomes" id="UP000636800"/>
    </source>
</evidence>
<comment type="similarity">
    <text evidence="2 4">Belongs to the glycosyltransferase 8 family.</text>
</comment>
<dbReference type="Pfam" id="PF25557">
    <property type="entry name" value="GAUT_1"/>
    <property type="match status" value="1"/>
</dbReference>
<reference evidence="6 7" key="1">
    <citation type="journal article" date="2020" name="Nat. Food">
        <title>A phased Vanilla planifolia genome enables genetic improvement of flavour and production.</title>
        <authorList>
            <person name="Hasing T."/>
            <person name="Tang H."/>
            <person name="Brym M."/>
            <person name="Khazi F."/>
            <person name="Huang T."/>
            <person name="Chambers A.H."/>
        </authorList>
    </citation>
    <scope>NUCLEOTIDE SEQUENCE [LARGE SCALE GENOMIC DNA]</scope>
    <source>
        <tissue evidence="6">Leaf</tissue>
    </source>
</reference>
<comment type="subcellular location">
    <subcellularLocation>
        <location evidence="4">Golgi apparatus membrane</location>
        <topology evidence="4">Single-pass type II membrane protein</topology>
    </subcellularLocation>
</comment>
<protein>
    <recommendedName>
        <fullName evidence="4">Hexosyltransferase</fullName>
        <ecNumber evidence="4">2.4.1.-</ecNumber>
    </recommendedName>
</protein>
<keyword evidence="4" id="KW-1133">Transmembrane helix</keyword>
<feature type="transmembrane region" description="Helical" evidence="4">
    <location>
        <begin position="20"/>
        <end position="40"/>
    </location>
</feature>
<dbReference type="PANTHER" id="PTHR32116">
    <property type="entry name" value="GALACTURONOSYLTRANSFERASE 4-RELATED"/>
    <property type="match status" value="1"/>
</dbReference>
<evidence type="ECO:0000256" key="5">
    <source>
        <dbReference type="SAM" id="Coils"/>
    </source>
</evidence>
<keyword evidence="4" id="KW-0812">Transmembrane</keyword>
<dbReference type="GO" id="GO:0000139">
    <property type="term" value="C:Golgi membrane"/>
    <property type="evidence" value="ECO:0007669"/>
    <property type="project" value="UniProtKB-SubCell"/>
</dbReference>
<dbReference type="InterPro" id="IPR029044">
    <property type="entry name" value="Nucleotide-diphossugar_trans"/>
</dbReference>
<keyword evidence="4" id="KW-0961">Cell wall biogenesis/degradation</keyword>
<dbReference type="Proteomes" id="UP000636800">
    <property type="component" value="Chromosome 3"/>
</dbReference>
<dbReference type="EC" id="2.4.1.-" evidence="4"/>
<keyword evidence="4" id="KW-0333">Golgi apparatus</keyword>
<keyword evidence="4" id="KW-0472">Membrane</keyword>
<dbReference type="SUPFAM" id="SSF53448">
    <property type="entry name" value="Nucleotide-diphospho-sugar transferases"/>
    <property type="match status" value="1"/>
</dbReference>
<dbReference type="OrthoDB" id="10250660at2759"/>
<evidence type="ECO:0000256" key="3">
    <source>
        <dbReference type="ARBA" id="ARBA00022676"/>
    </source>
</evidence>
<dbReference type="InterPro" id="IPR029993">
    <property type="entry name" value="GAUT"/>
</dbReference>
<comment type="pathway">
    <text evidence="1 4">Glycan metabolism; pectin biosynthesis.</text>
</comment>
<comment type="caution">
    <text evidence="6">The sequence shown here is derived from an EMBL/GenBank/DDBJ whole genome shotgun (WGS) entry which is preliminary data.</text>
</comment>
<dbReference type="AlphaFoldDB" id="A0A835RCH2"/>
<feature type="coiled-coil region" evidence="5">
    <location>
        <begin position="246"/>
        <end position="273"/>
    </location>
</feature>
<name>A0A835RCH2_VANPL</name>
<dbReference type="InterPro" id="IPR002495">
    <property type="entry name" value="Glyco_trans_8"/>
</dbReference>
<keyword evidence="5" id="KW-0175">Coiled coil</keyword>
<dbReference type="UniPathway" id="UPA00845"/>
<dbReference type="GO" id="GO:0047262">
    <property type="term" value="F:polygalacturonate 4-alpha-galacturonosyltransferase activity"/>
    <property type="evidence" value="ECO:0007669"/>
    <property type="project" value="InterPro"/>
</dbReference>
<evidence type="ECO:0000256" key="2">
    <source>
        <dbReference type="ARBA" id="ARBA00006351"/>
    </source>
</evidence>
<dbReference type="EMBL" id="JADCNL010000003">
    <property type="protein sequence ID" value="KAG0487873.1"/>
    <property type="molecule type" value="Genomic_DNA"/>
</dbReference>
<evidence type="ECO:0000256" key="4">
    <source>
        <dbReference type="RuleBase" id="RU362027"/>
    </source>
</evidence>
<sequence length="661" mass="75915">MKGSAAGVLLGKRRWRGPAVLVFSLVFLSVLFPPAFLLGVNKRFPSGFLIEDRFQLETSFFSNGRVDSIQESFEGAHTRIDEVINKFGISSEKELISKKSVRLIDHGHAETLLASTGEVPSSKQNDIEYQSHQKDTALVSMTSQFHQYITDSSLRLKDSARHSRAIPMPEMSRTELSSSFNEKMNGGEIKRSHLRVPTVDSTCMLEFGSYCLWSVEHKELMKDSIVKRLKDQLFIARSYYPSIAKLKAQEKLSSKLKQNIQEHERILRDAISNADLPEIAMQKIKTMDEIIVQAKLCAVDCANIDRKLRQILDMTEEEAYFHMKQSAFLYNLGVQTVPKSSHCFFMRLTMEYFRSPPVDENLHANKIGNPDFNHYVVFSRNVLAASVTINSTVMNSEETEKMMFHIVTDEQNYYAMRFWFARNPFRRATIRVINATSTELSLSEEFQISIGKMDLSLTTQKKTHYISVFGHTHFLLPEIFKNMKKVVLLDDDLVVQQDLSSLWNLDMEGKVLAAVENCNVRFDHLKSYFTGYSYDPNSCAWTSGLNVVDLEKWREHNVTAIYNNVLWKVRSMDESSWKFTTLLSSLMSFQDLVYPLDSSWSLSGLGHDYWVGSDAINAAVTLHYNGNMKPWLELGIPRYKSNWRKFLKKGDRFMDDCNLEA</sequence>